<name>A0A7S2SKH3_9STRA</name>
<gene>
    <name evidence="2" type="ORF">EANT1437_LOCUS15852</name>
</gene>
<feature type="region of interest" description="Disordered" evidence="1">
    <location>
        <begin position="211"/>
        <end position="234"/>
    </location>
</feature>
<dbReference type="AlphaFoldDB" id="A0A7S2SKH3"/>
<protein>
    <submittedName>
        <fullName evidence="2">Uncharacterized protein</fullName>
    </submittedName>
</protein>
<organism evidence="2">
    <name type="scientific">Eucampia antarctica</name>
    <dbReference type="NCBI Taxonomy" id="49252"/>
    <lineage>
        <taxon>Eukaryota</taxon>
        <taxon>Sar</taxon>
        <taxon>Stramenopiles</taxon>
        <taxon>Ochrophyta</taxon>
        <taxon>Bacillariophyta</taxon>
        <taxon>Mediophyceae</taxon>
        <taxon>Biddulphiophycidae</taxon>
        <taxon>Hemiaulales</taxon>
        <taxon>Hemiaulaceae</taxon>
        <taxon>Eucampia</taxon>
    </lineage>
</organism>
<evidence type="ECO:0000313" key="2">
    <source>
        <dbReference type="EMBL" id="CAD9702626.1"/>
    </source>
</evidence>
<feature type="region of interest" description="Disordered" evidence="1">
    <location>
        <begin position="419"/>
        <end position="445"/>
    </location>
</feature>
<dbReference type="EMBL" id="HBHI01030803">
    <property type="protein sequence ID" value="CAD9702626.1"/>
    <property type="molecule type" value="Transcribed_RNA"/>
</dbReference>
<evidence type="ECO:0000256" key="1">
    <source>
        <dbReference type="SAM" id="MobiDB-lite"/>
    </source>
</evidence>
<sequence>MPSLSCYQIEVSSASSGKHVAATKRRIRWRFGFANPKAVASGETGVECRGREHEVTLVWSFTSGKRLVMADQKEVHFSQGRRTDGKFTTSWELKGGQVITIIAHAAPPLKSKPGFKQFDLKISGCSFSELPRIYELGLNVRSNNRAITSQAPQIRKGYSNYKSSGDVEMEWARNVHEQETRRAMDRDAEEQYAATKNRRSSFVNREAANQLLTNQRVPSPVHQETSAHQSYTASSINESYSQNNNFSQSFNSTQMPHANTLDFVSEPVLPTVGNDFVSTDRSLMEQIASSTPQINTYDEFQPRELDPSQPPTYDAVWSSIMDAYDTAPPGTNLVTPTKETYHVETKEYTYEDNQSLERPQLSINTNIHIDVEENVMFFDSSSPTGVDEVNSAFKNIVNLDDLTSPADRKGQKLTMMNEETQKARKTTSALPPKAAGWNLGPSPSLAQLKNLQTGPPIERKEVMKASMIQQPAVPTQYAGALVVHALNQNTGYNNYGPPPLQQTSGFGVGATLIQNNSPHAQQQPYYGQEYNQYTNQLRC</sequence>
<accession>A0A7S2SKH3</accession>
<proteinExistence type="predicted"/>
<reference evidence="2" key="1">
    <citation type="submission" date="2021-01" db="EMBL/GenBank/DDBJ databases">
        <authorList>
            <person name="Corre E."/>
            <person name="Pelletier E."/>
            <person name="Niang G."/>
            <person name="Scheremetjew M."/>
            <person name="Finn R."/>
            <person name="Kale V."/>
            <person name="Holt S."/>
            <person name="Cochrane G."/>
            <person name="Meng A."/>
            <person name="Brown T."/>
            <person name="Cohen L."/>
        </authorList>
    </citation>
    <scope>NUCLEOTIDE SEQUENCE</scope>
    <source>
        <strain evidence="2">CCMP1452</strain>
    </source>
</reference>